<evidence type="ECO:0000256" key="2">
    <source>
        <dbReference type="ARBA" id="ARBA00023015"/>
    </source>
</evidence>
<evidence type="ECO:0000256" key="3">
    <source>
        <dbReference type="ARBA" id="ARBA00023082"/>
    </source>
</evidence>
<reference evidence="9" key="1">
    <citation type="journal article" date="2019" name="Int. J. Syst. Evol. Microbiol.">
        <title>The Global Catalogue of Microorganisms (GCM) 10K type strain sequencing project: providing services to taxonomists for standard genome sequencing and annotation.</title>
        <authorList>
            <consortium name="The Broad Institute Genomics Platform"/>
            <consortium name="The Broad Institute Genome Sequencing Center for Infectious Disease"/>
            <person name="Wu L."/>
            <person name="Ma J."/>
        </authorList>
    </citation>
    <scope>NUCLEOTIDE SEQUENCE [LARGE SCALE GENOMIC DNA]</scope>
    <source>
        <strain evidence="9">JCM 3380</strain>
    </source>
</reference>
<comment type="similarity">
    <text evidence="1">Belongs to the sigma-70 factor family. ECF subfamily.</text>
</comment>
<dbReference type="Gene3D" id="1.10.1740.10">
    <property type="match status" value="1"/>
</dbReference>
<feature type="domain" description="RNA polymerase sigma-70 region 2" evidence="6">
    <location>
        <begin position="15"/>
        <end position="73"/>
    </location>
</feature>
<protein>
    <submittedName>
        <fullName evidence="8">SigE family RNA polymerase sigma factor</fullName>
    </submittedName>
</protein>
<dbReference type="InterPro" id="IPR013325">
    <property type="entry name" value="RNA_pol_sigma_r2"/>
</dbReference>
<organism evidence="8 9">
    <name type="scientific">Saccharothrix mutabilis subsp. mutabilis</name>
    <dbReference type="NCBI Taxonomy" id="66855"/>
    <lineage>
        <taxon>Bacteria</taxon>
        <taxon>Bacillati</taxon>
        <taxon>Actinomycetota</taxon>
        <taxon>Actinomycetes</taxon>
        <taxon>Pseudonocardiales</taxon>
        <taxon>Pseudonocardiaceae</taxon>
        <taxon>Saccharothrix</taxon>
    </lineage>
</organism>
<evidence type="ECO:0000256" key="1">
    <source>
        <dbReference type="ARBA" id="ARBA00010641"/>
    </source>
</evidence>
<dbReference type="InterPro" id="IPR007627">
    <property type="entry name" value="RNA_pol_sigma70_r2"/>
</dbReference>
<evidence type="ECO:0000313" key="9">
    <source>
        <dbReference type="Proteomes" id="UP001500416"/>
    </source>
</evidence>
<dbReference type="Gene3D" id="1.10.10.10">
    <property type="entry name" value="Winged helix-like DNA-binding domain superfamily/Winged helix DNA-binding domain"/>
    <property type="match status" value="1"/>
</dbReference>
<dbReference type="Pfam" id="PF08281">
    <property type="entry name" value="Sigma70_r4_2"/>
    <property type="match status" value="1"/>
</dbReference>
<dbReference type="RefSeq" id="WP_343936802.1">
    <property type="nucleotide sequence ID" value="NZ_BAAABU010000016.1"/>
</dbReference>
<dbReference type="InterPro" id="IPR013324">
    <property type="entry name" value="RNA_pol_sigma_r3/r4-like"/>
</dbReference>
<keyword evidence="9" id="KW-1185">Reference proteome</keyword>
<dbReference type="EMBL" id="BAAABU010000016">
    <property type="protein sequence ID" value="GAA0248140.1"/>
    <property type="molecule type" value="Genomic_DNA"/>
</dbReference>
<keyword evidence="2" id="KW-0805">Transcription regulation</keyword>
<dbReference type="InterPro" id="IPR014325">
    <property type="entry name" value="RNA_pol_sigma-E_actinobac"/>
</dbReference>
<keyword evidence="5" id="KW-0804">Transcription</keyword>
<dbReference type="InterPro" id="IPR039425">
    <property type="entry name" value="RNA_pol_sigma-70-like"/>
</dbReference>
<accession>A0ABP3E2M0</accession>
<name>A0ABP3E2M0_9PSEU</name>
<dbReference type="InterPro" id="IPR013249">
    <property type="entry name" value="RNA_pol_sigma70_r4_t2"/>
</dbReference>
<keyword evidence="3" id="KW-0731">Sigma factor</keyword>
<dbReference type="InterPro" id="IPR036388">
    <property type="entry name" value="WH-like_DNA-bd_sf"/>
</dbReference>
<dbReference type="PANTHER" id="PTHR43133:SF50">
    <property type="entry name" value="ECF RNA POLYMERASE SIGMA FACTOR SIGM"/>
    <property type="match status" value="1"/>
</dbReference>
<dbReference type="Proteomes" id="UP001500416">
    <property type="component" value="Unassembled WGS sequence"/>
</dbReference>
<evidence type="ECO:0000256" key="4">
    <source>
        <dbReference type="ARBA" id="ARBA00023125"/>
    </source>
</evidence>
<dbReference type="SUPFAM" id="SSF88946">
    <property type="entry name" value="Sigma2 domain of RNA polymerase sigma factors"/>
    <property type="match status" value="1"/>
</dbReference>
<keyword evidence="4" id="KW-0238">DNA-binding</keyword>
<dbReference type="CDD" id="cd06171">
    <property type="entry name" value="Sigma70_r4"/>
    <property type="match status" value="1"/>
</dbReference>
<gene>
    <name evidence="8" type="ORF">GCM10010492_54900</name>
</gene>
<comment type="caution">
    <text evidence="8">The sequence shown here is derived from an EMBL/GenBank/DDBJ whole genome shotgun (WGS) entry which is preliminary data.</text>
</comment>
<dbReference type="InterPro" id="IPR014284">
    <property type="entry name" value="RNA_pol_sigma-70_dom"/>
</dbReference>
<dbReference type="SUPFAM" id="SSF88659">
    <property type="entry name" value="Sigma3 and sigma4 domains of RNA polymerase sigma factors"/>
    <property type="match status" value="1"/>
</dbReference>
<dbReference type="NCBIfam" id="TIGR02937">
    <property type="entry name" value="sigma70-ECF"/>
    <property type="match status" value="1"/>
</dbReference>
<sequence length="162" mass="17696">MTEDEFQRYAAASAAMIRRFAYRLCGDGHLADDLTQTTLAKLYAAWPRLGREVNVDAYARKVVLRTTMDETRRSFRKRETVVAELPPVSVSPAAVEDVLDVRAALVRLPPGQRAAVVLRYCADLSVAETSERLGCAEGTVKSQAAKGLAALREILTSDRAAA</sequence>
<evidence type="ECO:0000313" key="8">
    <source>
        <dbReference type="EMBL" id="GAA0248140.1"/>
    </source>
</evidence>
<evidence type="ECO:0000256" key="5">
    <source>
        <dbReference type="ARBA" id="ARBA00023163"/>
    </source>
</evidence>
<feature type="domain" description="RNA polymerase sigma factor 70 region 4 type 2" evidence="7">
    <location>
        <begin position="101"/>
        <end position="151"/>
    </location>
</feature>
<dbReference type="NCBIfam" id="TIGR02983">
    <property type="entry name" value="SigE-fam_strep"/>
    <property type="match status" value="1"/>
</dbReference>
<proteinExistence type="inferred from homology"/>
<dbReference type="Pfam" id="PF04542">
    <property type="entry name" value="Sigma70_r2"/>
    <property type="match status" value="1"/>
</dbReference>
<evidence type="ECO:0000259" key="7">
    <source>
        <dbReference type="Pfam" id="PF08281"/>
    </source>
</evidence>
<evidence type="ECO:0000259" key="6">
    <source>
        <dbReference type="Pfam" id="PF04542"/>
    </source>
</evidence>
<dbReference type="PANTHER" id="PTHR43133">
    <property type="entry name" value="RNA POLYMERASE ECF-TYPE SIGMA FACTO"/>
    <property type="match status" value="1"/>
</dbReference>